<feature type="transmembrane region" description="Helical" evidence="1">
    <location>
        <begin position="175"/>
        <end position="191"/>
    </location>
</feature>
<name>A0ABT4ZAN2_9RHOB</name>
<keyword evidence="4" id="KW-1185">Reference proteome</keyword>
<reference evidence="3" key="1">
    <citation type="submission" date="2022-12" db="EMBL/GenBank/DDBJ databases">
        <title>Paracoccus onchidii sp. nov., isolated from a marine invertebrate from the South China Sea.</title>
        <authorList>
            <person name="Xu S."/>
            <person name="Liu Z."/>
            <person name="Xu Y."/>
        </authorList>
    </citation>
    <scope>NUCLEOTIDE SEQUENCE</scope>
    <source>
        <strain evidence="3">Z330</strain>
    </source>
</reference>
<protein>
    <recommendedName>
        <fullName evidence="2">DUF1468 domain-containing protein</fullName>
    </recommendedName>
</protein>
<keyword evidence="1" id="KW-0472">Membrane</keyword>
<organism evidence="3 4">
    <name type="scientific">Paracoccus onchidii</name>
    <dbReference type="NCBI Taxonomy" id="3017813"/>
    <lineage>
        <taxon>Bacteria</taxon>
        <taxon>Pseudomonadati</taxon>
        <taxon>Pseudomonadota</taxon>
        <taxon>Alphaproteobacteria</taxon>
        <taxon>Rhodobacterales</taxon>
        <taxon>Paracoccaceae</taxon>
        <taxon>Paracoccus</taxon>
    </lineage>
</organism>
<dbReference type="RefSeq" id="WP_271887478.1">
    <property type="nucleotide sequence ID" value="NZ_JAQBIE010000002.1"/>
</dbReference>
<evidence type="ECO:0000313" key="4">
    <source>
        <dbReference type="Proteomes" id="UP001165641"/>
    </source>
</evidence>
<feature type="transmembrane region" description="Helical" evidence="1">
    <location>
        <begin position="144"/>
        <end position="163"/>
    </location>
</feature>
<feature type="transmembrane region" description="Helical" evidence="1">
    <location>
        <begin position="50"/>
        <end position="77"/>
    </location>
</feature>
<sequence length="249" mass="27563">MDIHDDKTVMRARDFWASLLLILVSVFFIWRTFDIPLLAGTQGGVKGVEWFNSAAIVPLGVFVALLILSVALLARSIREGGAALALDKVGLGWNPAEALRFCTLIVIFLFYIVALVPRVDFIIASGLLITALIYGYHSGRPKRMLLATLAMTVSGLAALILHFPQSEWNAHDDDWIALGVWLALTIWSLWNGRGDPVARVTPVIAIGAPLVLICAMAFAFRQNVPNRSGLLFSKIEYHYYVTLAPMWRQ</sequence>
<evidence type="ECO:0000259" key="2">
    <source>
        <dbReference type="Pfam" id="PF07331"/>
    </source>
</evidence>
<keyword evidence="1" id="KW-1133">Transmembrane helix</keyword>
<accession>A0ABT4ZAN2</accession>
<feature type="domain" description="DUF1468" evidence="2">
    <location>
        <begin position="16"/>
        <end position="154"/>
    </location>
</feature>
<gene>
    <name evidence="3" type="ORF">PAF17_02370</name>
</gene>
<feature type="transmembrane region" description="Helical" evidence="1">
    <location>
        <begin position="12"/>
        <end position="30"/>
    </location>
</feature>
<proteinExistence type="predicted"/>
<dbReference type="InterPro" id="IPR009936">
    <property type="entry name" value="DUF1468"/>
</dbReference>
<dbReference type="Pfam" id="PF07331">
    <property type="entry name" value="TctB"/>
    <property type="match status" value="1"/>
</dbReference>
<dbReference type="Proteomes" id="UP001165641">
    <property type="component" value="Unassembled WGS sequence"/>
</dbReference>
<feature type="transmembrane region" description="Helical" evidence="1">
    <location>
        <begin position="121"/>
        <end position="137"/>
    </location>
</feature>
<evidence type="ECO:0000313" key="3">
    <source>
        <dbReference type="EMBL" id="MDB6176344.1"/>
    </source>
</evidence>
<feature type="transmembrane region" description="Helical" evidence="1">
    <location>
        <begin position="203"/>
        <end position="220"/>
    </location>
</feature>
<comment type="caution">
    <text evidence="3">The sequence shown here is derived from an EMBL/GenBank/DDBJ whole genome shotgun (WGS) entry which is preliminary data.</text>
</comment>
<evidence type="ECO:0000256" key="1">
    <source>
        <dbReference type="SAM" id="Phobius"/>
    </source>
</evidence>
<keyword evidence="1" id="KW-0812">Transmembrane</keyword>
<feature type="transmembrane region" description="Helical" evidence="1">
    <location>
        <begin position="98"/>
        <end position="115"/>
    </location>
</feature>
<dbReference type="EMBL" id="JAQBIE010000002">
    <property type="protein sequence ID" value="MDB6176344.1"/>
    <property type="molecule type" value="Genomic_DNA"/>
</dbReference>